<evidence type="ECO:0000256" key="2">
    <source>
        <dbReference type="ARBA" id="ARBA00013172"/>
    </source>
</evidence>
<dbReference type="Proteomes" id="UP000801492">
    <property type="component" value="Unassembled WGS sequence"/>
</dbReference>
<dbReference type="GO" id="GO:0005829">
    <property type="term" value="C:cytosol"/>
    <property type="evidence" value="ECO:0007669"/>
    <property type="project" value="TreeGrafter"/>
</dbReference>
<dbReference type="InterPro" id="IPR055066">
    <property type="entry name" value="AASDHPPT_N"/>
</dbReference>
<accession>A0A8K0D4C9</accession>
<dbReference type="Gene3D" id="3.90.470.20">
    <property type="entry name" value="4'-phosphopantetheinyl transferase domain"/>
    <property type="match status" value="2"/>
</dbReference>
<dbReference type="Pfam" id="PF22624">
    <property type="entry name" value="AASDHPPT_N"/>
    <property type="match status" value="1"/>
</dbReference>
<comment type="similarity">
    <text evidence="1">Belongs to the P-Pant transferase superfamily. AcpS family.</text>
</comment>
<dbReference type="FunFam" id="3.90.470.20:FF:000003">
    <property type="entry name" value="L-aminoadipate-semialdehyde dehydrogenase-phosphopantetheinyl transferase"/>
    <property type="match status" value="1"/>
</dbReference>
<keyword evidence="12" id="KW-1185">Reference proteome</keyword>
<comment type="catalytic activity">
    <reaction evidence="7">
        <text>apo-[ACP] + CoA = holo-[ACP] + adenosine 3',5'-bisphosphate + H(+)</text>
        <dbReference type="Rhea" id="RHEA:12068"/>
        <dbReference type="Rhea" id="RHEA-COMP:9685"/>
        <dbReference type="Rhea" id="RHEA-COMP:9690"/>
        <dbReference type="ChEBI" id="CHEBI:15378"/>
        <dbReference type="ChEBI" id="CHEBI:29999"/>
        <dbReference type="ChEBI" id="CHEBI:57287"/>
        <dbReference type="ChEBI" id="CHEBI:58343"/>
        <dbReference type="ChEBI" id="CHEBI:64479"/>
        <dbReference type="EC" id="2.7.8.7"/>
    </reaction>
    <physiologicalReaction direction="left-to-right" evidence="7">
        <dbReference type="Rhea" id="RHEA:12069"/>
    </physiologicalReaction>
</comment>
<dbReference type="AlphaFoldDB" id="A0A8K0D4C9"/>
<protein>
    <recommendedName>
        <fullName evidence="3">L-aminoadipate-semialdehyde dehydrogenase-phosphopantetheinyl transferase</fullName>
        <ecNumber evidence="2">2.7.8.7</ecNumber>
    </recommendedName>
    <alternativeName>
        <fullName evidence="5">4'-phosphopantetheinyl transferase</fullName>
    </alternativeName>
    <alternativeName>
        <fullName evidence="6">Alpha-aminoadipic semialdehyde dehydrogenase-phosphopantetheinyl transferase</fullName>
    </alternativeName>
</protein>
<dbReference type="EC" id="2.7.8.7" evidence="2"/>
<dbReference type="InterPro" id="IPR008278">
    <property type="entry name" value="4-PPantetheinyl_Trfase_dom"/>
</dbReference>
<evidence type="ECO:0000256" key="3">
    <source>
        <dbReference type="ARBA" id="ARBA00016301"/>
    </source>
</evidence>
<evidence type="ECO:0000256" key="5">
    <source>
        <dbReference type="ARBA" id="ARBA00030484"/>
    </source>
</evidence>
<evidence type="ECO:0000313" key="12">
    <source>
        <dbReference type="Proteomes" id="UP000801492"/>
    </source>
</evidence>
<feature type="domain" description="4'-phosphopantetheinyl transferase" evidence="9">
    <location>
        <begin position="116"/>
        <end position="233"/>
    </location>
</feature>
<comment type="caution">
    <text evidence="11">The sequence shown here is derived from an EMBL/GenBank/DDBJ whole genome shotgun (WGS) entry which is preliminary data.</text>
</comment>
<evidence type="ECO:0000313" key="11">
    <source>
        <dbReference type="EMBL" id="KAF2896343.1"/>
    </source>
</evidence>
<comment type="catalytic activity">
    <reaction evidence="8">
        <text>apo-[ACP] + acetyl-CoA = acetyl-[ACP] + adenosine 3',5'-bisphosphate + H(+)</text>
        <dbReference type="Rhea" id="RHEA:46564"/>
        <dbReference type="Rhea" id="RHEA-COMP:9621"/>
        <dbReference type="Rhea" id="RHEA-COMP:9690"/>
        <dbReference type="ChEBI" id="CHEBI:15378"/>
        <dbReference type="ChEBI" id="CHEBI:29999"/>
        <dbReference type="ChEBI" id="CHEBI:57288"/>
        <dbReference type="ChEBI" id="CHEBI:58343"/>
        <dbReference type="ChEBI" id="CHEBI:78446"/>
    </reaction>
    <physiologicalReaction direction="left-to-right" evidence="8">
        <dbReference type="Rhea" id="RHEA:46565"/>
    </physiologicalReaction>
</comment>
<dbReference type="InterPro" id="IPR050559">
    <property type="entry name" value="P-Pant_transferase_sf"/>
</dbReference>
<feature type="domain" description="4'-phosphopantetheinyl transferase N-terminal" evidence="10">
    <location>
        <begin position="13"/>
        <end position="111"/>
    </location>
</feature>
<dbReference type="GO" id="GO:0019878">
    <property type="term" value="P:lysine biosynthetic process via aminoadipic acid"/>
    <property type="evidence" value="ECO:0007669"/>
    <property type="project" value="TreeGrafter"/>
</dbReference>
<reference evidence="11" key="1">
    <citation type="submission" date="2019-08" db="EMBL/GenBank/DDBJ databases">
        <title>The genome of the North American firefly Photinus pyralis.</title>
        <authorList>
            <consortium name="Photinus pyralis genome working group"/>
            <person name="Fallon T.R."/>
            <person name="Sander Lower S.E."/>
            <person name="Weng J.-K."/>
        </authorList>
    </citation>
    <scope>NUCLEOTIDE SEQUENCE</scope>
    <source>
        <strain evidence="11">TRF0915ILg1</strain>
        <tissue evidence="11">Whole body</tissue>
    </source>
</reference>
<evidence type="ECO:0000256" key="7">
    <source>
        <dbReference type="ARBA" id="ARBA00048641"/>
    </source>
</evidence>
<name>A0A8K0D4C9_IGNLU</name>
<dbReference type="PANTHER" id="PTHR12215">
    <property type="entry name" value="PHOSPHOPANTETHEINE TRANSFERASE"/>
    <property type="match status" value="1"/>
</dbReference>
<evidence type="ECO:0000256" key="1">
    <source>
        <dbReference type="ARBA" id="ARBA00006195"/>
    </source>
</evidence>
<gene>
    <name evidence="11" type="ORF">ILUMI_09850</name>
</gene>
<organism evidence="11 12">
    <name type="scientific">Ignelater luminosus</name>
    <name type="common">Cucubano</name>
    <name type="synonym">Pyrophorus luminosus</name>
    <dbReference type="NCBI Taxonomy" id="2038154"/>
    <lineage>
        <taxon>Eukaryota</taxon>
        <taxon>Metazoa</taxon>
        <taxon>Ecdysozoa</taxon>
        <taxon>Arthropoda</taxon>
        <taxon>Hexapoda</taxon>
        <taxon>Insecta</taxon>
        <taxon>Pterygota</taxon>
        <taxon>Neoptera</taxon>
        <taxon>Endopterygota</taxon>
        <taxon>Coleoptera</taxon>
        <taxon>Polyphaga</taxon>
        <taxon>Elateriformia</taxon>
        <taxon>Elateroidea</taxon>
        <taxon>Elateridae</taxon>
        <taxon>Agrypninae</taxon>
        <taxon>Pyrophorini</taxon>
        <taxon>Ignelater</taxon>
    </lineage>
</organism>
<dbReference type="SUPFAM" id="SSF56214">
    <property type="entry name" value="4'-phosphopantetheinyl transferase"/>
    <property type="match status" value="2"/>
</dbReference>
<evidence type="ECO:0000256" key="8">
    <source>
        <dbReference type="ARBA" id="ARBA00048794"/>
    </source>
</evidence>
<dbReference type="Pfam" id="PF01648">
    <property type="entry name" value="ACPS"/>
    <property type="match status" value="1"/>
</dbReference>
<evidence type="ECO:0000259" key="9">
    <source>
        <dbReference type="Pfam" id="PF01648"/>
    </source>
</evidence>
<dbReference type="EMBL" id="VTPC01005173">
    <property type="protein sequence ID" value="KAF2896343.1"/>
    <property type="molecule type" value="Genomic_DNA"/>
</dbReference>
<dbReference type="PANTHER" id="PTHR12215:SF10">
    <property type="entry name" value="L-AMINOADIPATE-SEMIALDEHYDE DEHYDROGENASE-PHOSPHOPANTETHEINYL TRANSFERASE"/>
    <property type="match status" value="1"/>
</dbReference>
<dbReference type="InterPro" id="IPR037143">
    <property type="entry name" value="4-PPantetheinyl_Trfase_dom_sf"/>
</dbReference>
<dbReference type="OrthoDB" id="26719at2759"/>
<proteinExistence type="inferred from homology"/>
<evidence type="ECO:0000259" key="10">
    <source>
        <dbReference type="Pfam" id="PF22624"/>
    </source>
</evidence>
<sequence>MANKSIRWIFNFSKWMPSESDILLATACIQSEEKDRLAKFVFNKDFKSSLVGRLMMRKFINQITSTPYNEIKFGRDDKGKPILINPAPDKTIKLAFNVSHHGNYVVLAGEVGNSLLGVDVMKLEYSGTKSLSEYFRIMKRPFADMEWAEIKGSGSEKEQIAMFCRHWCLKESYVKAIGVGITINLQDICFKINTPVLKKDSLVADTELFVSNIKQNWRFEESLIDNEHCVAVALCNDENLDEENNIIFKELQFSDIVENAIPLLEYDEAYCKQFFEKSYAP</sequence>
<dbReference type="GO" id="GO:0008897">
    <property type="term" value="F:holo-[acyl-carrier-protein] synthase activity"/>
    <property type="evidence" value="ECO:0007669"/>
    <property type="project" value="UniProtKB-EC"/>
</dbReference>
<keyword evidence="4" id="KW-0808">Transferase</keyword>
<dbReference type="GO" id="GO:0000287">
    <property type="term" value="F:magnesium ion binding"/>
    <property type="evidence" value="ECO:0007669"/>
    <property type="project" value="InterPro"/>
</dbReference>
<evidence type="ECO:0000256" key="6">
    <source>
        <dbReference type="ARBA" id="ARBA00033443"/>
    </source>
</evidence>
<evidence type="ECO:0000256" key="4">
    <source>
        <dbReference type="ARBA" id="ARBA00022679"/>
    </source>
</evidence>